<protein>
    <submittedName>
        <fullName evidence="1">ORF9</fullName>
    </submittedName>
</protein>
<reference evidence="1" key="2">
    <citation type="submission" date="2024-03" db="EMBL/GenBank/DDBJ databases">
        <authorList>
            <person name="Ni Y."/>
            <person name="Xu T."/>
            <person name="Yan S."/>
            <person name="Chen L."/>
            <person name="Wang Y."/>
        </authorList>
    </citation>
    <scope>NUCLEOTIDE SEQUENCE</scope>
    <source>
        <strain evidence="1">NBD1</strain>
    </source>
</reference>
<dbReference type="EMBL" id="BK067787">
    <property type="protein sequence ID" value="DBA51925.1"/>
    <property type="molecule type" value="Genomic_DNA"/>
</dbReference>
<name>A0AAT9J9R8_9VIRU</name>
<proteinExistence type="predicted"/>
<sequence>MPKGIGYFKPSPVSKFKKQVKVKPKDVCD</sequence>
<reference evidence="1" key="1">
    <citation type="journal article" date="2024" name="Environ. Microbiol. Rep.">
        <title>Hiding in plain sight: The discovery of complete genomes of 11 hypothetical spindle-shaped viruses that putatively infect mesophilic ammonia-oxidizing archaea.</title>
        <authorList>
            <person name="Ni Y."/>
            <person name="Xu T."/>
            <person name="Yan S."/>
            <person name="Chen L."/>
            <person name="Wang Y."/>
        </authorList>
    </citation>
    <scope>NUCLEOTIDE SEQUENCE</scope>
    <source>
        <strain evidence="1">NBD1</strain>
    </source>
</reference>
<accession>A0AAT9J9R8</accession>
<organism evidence="1">
    <name type="scientific">Nitrosopumilaceae spindle-shaped virus</name>
    <dbReference type="NCBI Taxonomy" id="3065433"/>
    <lineage>
        <taxon>Viruses</taxon>
    </lineage>
</organism>
<evidence type="ECO:0000313" key="1">
    <source>
        <dbReference type="EMBL" id="DBA51925.1"/>
    </source>
</evidence>